<reference evidence="2 3" key="1">
    <citation type="submission" date="2019-09" db="EMBL/GenBank/DDBJ databases">
        <title>Genome sequence of Rhodovastum atsumiense, a diverse member of the Acetobacteraceae family of non-sulfur purple photosynthetic bacteria.</title>
        <authorList>
            <person name="Meyer T."/>
            <person name="Kyndt J."/>
        </authorList>
    </citation>
    <scope>NUCLEOTIDE SEQUENCE [LARGE SCALE GENOMIC DNA]</scope>
    <source>
        <strain evidence="2 3">DSM 21279</strain>
    </source>
</reference>
<feature type="domain" description="Calcineurin-like phosphoesterase" evidence="1">
    <location>
        <begin position="1"/>
        <end position="231"/>
    </location>
</feature>
<organism evidence="2 3">
    <name type="scientific">Rhodovastum atsumiense</name>
    <dbReference type="NCBI Taxonomy" id="504468"/>
    <lineage>
        <taxon>Bacteria</taxon>
        <taxon>Pseudomonadati</taxon>
        <taxon>Pseudomonadota</taxon>
        <taxon>Alphaproteobacteria</taxon>
        <taxon>Acetobacterales</taxon>
        <taxon>Acetobacteraceae</taxon>
        <taxon>Rhodovastum</taxon>
    </lineage>
</organism>
<dbReference type="PANTHER" id="PTHR36492:SF2">
    <property type="entry name" value="[ACYL-CARRIER-PROTEIN] PHOSPHODIESTERASE PPTH"/>
    <property type="match status" value="1"/>
</dbReference>
<dbReference type="SUPFAM" id="SSF56300">
    <property type="entry name" value="Metallo-dependent phosphatases"/>
    <property type="match status" value="1"/>
</dbReference>
<sequence>MRLLAISDLHLAVASNREALRALPSYPADWLLLAGDVCEKSDLFEEALAFLAGRFARVVWTPGNHELWLTERPGPGSSPAKYQALVAAARRCGVATPEDPYLPWPPTGEVVVPLFTGFDYSFRPADVSRAGVVRWAAERHCVSADEHLIRTTPYAGMEEWCATLCDAAEARMRKEIPPAARTILVGHYPLRQELVHIPRIPRFTPWCGTIRTADWHRRFRARGVVSGHLHTRRTDWHDGVRFDEVSLGYARQWDASRGMAAYLCDVTPRQNTAA</sequence>
<dbReference type="EMBL" id="VWPK01000021">
    <property type="protein sequence ID" value="KAA5611390.1"/>
    <property type="molecule type" value="Genomic_DNA"/>
</dbReference>
<proteinExistence type="predicted"/>
<dbReference type="Gene3D" id="3.60.21.10">
    <property type="match status" value="1"/>
</dbReference>
<dbReference type="RefSeq" id="WP_150041584.1">
    <property type="nucleotide sequence ID" value="NZ_OW485601.1"/>
</dbReference>
<dbReference type="InterPro" id="IPR004843">
    <property type="entry name" value="Calcineurin-like_PHP"/>
</dbReference>
<accession>A0A5M6ISU7</accession>
<dbReference type="Pfam" id="PF00149">
    <property type="entry name" value="Metallophos"/>
    <property type="match status" value="1"/>
</dbReference>
<dbReference type="Proteomes" id="UP000325255">
    <property type="component" value="Unassembled WGS sequence"/>
</dbReference>
<name>A0A5M6ISU7_9PROT</name>
<dbReference type="CDD" id="cd00838">
    <property type="entry name" value="MPP_superfamily"/>
    <property type="match status" value="1"/>
</dbReference>
<dbReference type="OrthoDB" id="9013891at2"/>
<gene>
    <name evidence="2" type="ORF">F1189_14730</name>
</gene>
<dbReference type="InterPro" id="IPR052963">
    <property type="entry name" value="Pantetheine_PDE"/>
</dbReference>
<dbReference type="AlphaFoldDB" id="A0A5M6ISU7"/>
<dbReference type="PANTHER" id="PTHR36492">
    <property type="match status" value="1"/>
</dbReference>
<dbReference type="GO" id="GO:0016787">
    <property type="term" value="F:hydrolase activity"/>
    <property type="evidence" value="ECO:0007669"/>
    <property type="project" value="InterPro"/>
</dbReference>
<keyword evidence="3" id="KW-1185">Reference proteome</keyword>
<evidence type="ECO:0000313" key="2">
    <source>
        <dbReference type="EMBL" id="KAA5611390.1"/>
    </source>
</evidence>
<evidence type="ECO:0000259" key="1">
    <source>
        <dbReference type="Pfam" id="PF00149"/>
    </source>
</evidence>
<protein>
    <submittedName>
        <fullName evidence="2">Metallophosphoesterase</fullName>
    </submittedName>
</protein>
<evidence type="ECO:0000313" key="3">
    <source>
        <dbReference type="Proteomes" id="UP000325255"/>
    </source>
</evidence>
<dbReference type="InterPro" id="IPR029052">
    <property type="entry name" value="Metallo-depent_PP-like"/>
</dbReference>
<comment type="caution">
    <text evidence="2">The sequence shown here is derived from an EMBL/GenBank/DDBJ whole genome shotgun (WGS) entry which is preliminary data.</text>
</comment>